<dbReference type="PANTHER" id="PTHR11351:SF31">
    <property type="entry name" value="DESATURASE 1, ISOFORM A-RELATED"/>
    <property type="match status" value="1"/>
</dbReference>
<dbReference type="PROSITE" id="PS50255">
    <property type="entry name" value="CYTOCHROME_B5_2"/>
    <property type="match status" value="1"/>
</dbReference>
<keyword evidence="4 14" id="KW-0349">Heme</keyword>
<keyword evidence="5" id="KW-0812">Transmembrane</keyword>
<dbReference type="GO" id="GO:0005789">
    <property type="term" value="C:endoplasmic reticulum membrane"/>
    <property type="evidence" value="ECO:0007669"/>
    <property type="project" value="TreeGrafter"/>
</dbReference>
<protein>
    <submittedName>
        <fullName evidence="16">Stearic acid desaturase</fullName>
    </submittedName>
</protein>
<keyword evidence="7" id="KW-0276">Fatty acid metabolism</keyword>
<keyword evidence="8" id="KW-1133">Transmembrane helix</keyword>
<dbReference type="AlphaFoldDB" id="A0A9W9FBM2"/>
<evidence type="ECO:0000256" key="2">
    <source>
        <dbReference type="ARBA" id="ARBA00009295"/>
    </source>
</evidence>
<keyword evidence="10 14" id="KW-0408">Iron</keyword>
<dbReference type="GO" id="GO:0006636">
    <property type="term" value="P:unsaturated fatty acid biosynthetic process"/>
    <property type="evidence" value="ECO:0007669"/>
    <property type="project" value="TreeGrafter"/>
</dbReference>
<dbReference type="InterPro" id="IPR036400">
    <property type="entry name" value="Cyt_B5-like_heme/steroid_sf"/>
</dbReference>
<proteinExistence type="inferred from homology"/>
<keyword evidence="3" id="KW-0444">Lipid biosynthesis</keyword>
<evidence type="ECO:0000256" key="11">
    <source>
        <dbReference type="ARBA" id="ARBA00023098"/>
    </source>
</evidence>
<evidence type="ECO:0000256" key="1">
    <source>
        <dbReference type="ARBA" id="ARBA00004141"/>
    </source>
</evidence>
<dbReference type="Proteomes" id="UP001149165">
    <property type="component" value="Unassembled WGS sequence"/>
</dbReference>
<name>A0A9W9FBM2_9EURO</name>
<dbReference type="PROSITE" id="PS00191">
    <property type="entry name" value="CYTOCHROME_B5_1"/>
    <property type="match status" value="1"/>
</dbReference>
<comment type="subcellular location">
    <subcellularLocation>
        <location evidence="1">Membrane</location>
        <topology evidence="1">Multi-pass membrane protein</topology>
    </subcellularLocation>
</comment>
<dbReference type="InterPro" id="IPR018506">
    <property type="entry name" value="Cyt_B5_heme-BS"/>
</dbReference>
<evidence type="ECO:0000256" key="5">
    <source>
        <dbReference type="ARBA" id="ARBA00022692"/>
    </source>
</evidence>
<dbReference type="Gene3D" id="3.10.120.10">
    <property type="entry name" value="Cytochrome b5-like heme/steroid binding domain"/>
    <property type="match status" value="1"/>
</dbReference>
<comment type="similarity">
    <text evidence="2">Belongs to the fatty acid desaturase type 1 family.</text>
</comment>
<dbReference type="PANTHER" id="PTHR11351">
    <property type="entry name" value="ACYL-COA DESATURASE"/>
    <property type="match status" value="1"/>
</dbReference>
<dbReference type="EMBL" id="JAPQKH010000005">
    <property type="protein sequence ID" value="KAJ5097220.1"/>
    <property type="molecule type" value="Genomic_DNA"/>
</dbReference>
<dbReference type="InterPro" id="IPR005804">
    <property type="entry name" value="FA_desaturase_dom"/>
</dbReference>
<evidence type="ECO:0000313" key="16">
    <source>
        <dbReference type="EMBL" id="KAJ5097220.1"/>
    </source>
</evidence>
<dbReference type="OrthoDB" id="10260134at2759"/>
<dbReference type="CDD" id="cd03505">
    <property type="entry name" value="Delta9-FADS-like"/>
    <property type="match status" value="1"/>
</dbReference>
<keyword evidence="17" id="KW-1185">Reference proteome</keyword>
<dbReference type="SMART" id="SM01117">
    <property type="entry name" value="Cyt-b5"/>
    <property type="match status" value="1"/>
</dbReference>
<dbReference type="SUPFAM" id="SSF55856">
    <property type="entry name" value="Cytochrome b5-like heme/steroid binding domain"/>
    <property type="match status" value="1"/>
</dbReference>
<evidence type="ECO:0000256" key="4">
    <source>
        <dbReference type="ARBA" id="ARBA00022617"/>
    </source>
</evidence>
<comment type="caution">
    <text evidence="16">The sequence shown here is derived from an EMBL/GenBank/DDBJ whole genome shotgun (WGS) entry which is preliminary data.</text>
</comment>
<evidence type="ECO:0000256" key="12">
    <source>
        <dbReference type="ARBA" id="ARBA00023136"/>
    </source>
</evidence>
<accession>A0A9W9FBM2</accession>
<evidence type="ECO:0000313" key="17">
    <source>
        <dbReference type="Proteomes" id="UP001149165"/>
    </source>
</evidence>
<evidence type="ECO:0000256" key="8">
    <source>
        <dbReference type="ARBA" id="ARBA00022989"/>
    </source>
</evidence>
<dbReference type="Pfam" id="PF00173">
    <property type="entry name" value="Cyt-b5"/>
    <property type="match status" value="1"/>
</dbReference>
<dbReference type="PRINTS" id="PR00363">
    <property type="entry name" value="CYTOCHROMEB5"/>
</dbReference>
<sequence>MSSVLIFAPGVGLTAGYHRLWAHRSYRACTILKIFLAVIGASTWQWSIKWWVHHHRAHHQYTDTDKDPYNARRGFLYSHIGWLIGFNPSAWGAVDLSDLESDPVVLFQDKYYIPIALATSLGIPIGIAGYGWSDWLGGHAEVERARLLQGDFLSHEDTLRDLPSMDWSKFTSQISRGRCLTCIDNIVYDITGFISDHPGGQETIISSIGRDSTATFYSGYHPHSLNAEAILTKYRVAIAQGFEDDLSGYKDK</sequence>
<evidence type="ECO:0000256" key="3">
    <source>
        <dbReference type="ARBA" id="ARBA00022516"/>
    </source>
</evidence>
<evidence type="ECO:0000256" key="7">
    <source>
        <dbReference type="ARBA" id="ARBA00022832"/>
    </source>
</evidence>
<reference evidence="16" key="1">
    <citation type="submission" date="2022-11" db="EMBL/GenBank/DDBJ databases">
        <authorList>
            <person name="Petersen C."/>
        </authorList>
    </citation>
    <scope>NUCLEOTIDE SEQUENCE</scope>
    <source>
        <strain evidence="16">IBT 30069</strain>
    </source>
</reference>
<keyword evidence="9" id="KW-0560">Oxidoreductase</keyword>
<keyword evidence="12" id="KW-0472">Membrane</keyword>
<dbReference type="PRINTS" id="PR00075">
    <property type="entry name" value="FACDDSATRASE"/>
</dbReference>
<gene>
    <name evidence="16" type="ORF">N7456_007941</name>
</gene>
<evidence type="ECO:0000256" key="13">
    <source>
        <dbReference type="ARBA" id="ARBA00023160"/>
    </source>
</evidence>
<evidence type="ECO:0000256" key="14">
    <source>
        <dbReference type="RuleBase" id="RU362121"/>
    </source>
</evidence>
<evidence type="ECO:0000256" key="6">
    <source>
        <dbReference type="ARBA" id="ARBA00022723"/>
    </source>
</evidence>
<dbReference type="InterPro" id="IPR015876">
    <property type="entry name" value="Acyl-CoA_DS"/>
</dbReference>
<dbReference type="InterPro" id="IPR001199">
    <property type="entry name" value="Cyt_B5-like_heme/steroid-bd"/>
</dbReference>
<comment type="similarity">
    <text evidence="14">Belongs to the cytochrome b5 family.</text>
</comment>
<organism evidence="16 17">
    <name type="scientific">Penicillium angulare</name>
    <dbReference type="NCBI Taxonomy" id="116970"/>
    <lineage>
        <taxon>Eukaryota</taxon>
        <taxon>Fungi</taxon>
        <taxon>Dikarya</taxon>
        <taxon>Ascomycota</taxon>
        <taxon>Pezizomycotina</taxon>
        <taxon>Eurotiomycetes</taxon>
        <taxon>Eurotiomycetidae</taxon>
        <taxon>Eurotiales</taxon>
        <taxon>Aspergillaceae</taxon>
        <taxon>Penicillium</taxon>
    </lineage>
</organism>
<dbReference type="GO" id="GO:0020037">
    <property type="term" value="F:heme binding"/>
    <property type="evidence" value="ECO:0007669"/>
    <property type="project" value="UniProtKB-UniRule"/>
</dbReference>
<keyword evidence="11" id="KW-0443">Lipid metabolism</keyword>
<keyword evidence="13" id="KW-0275">Fatty acid biosynthesis</keyword>
<dbReference type="GO" id="GO:0005506">
    <property type="term" value="F:iron ion binding"/>
    <property type="evidence" value="ECO:0007669"/>
    <property type="project" value="TreeGrafter"/>
</dbReference>
<dbReference type="GO" id="GO:0004768">
    <property type="term" value="F:stearoyl-CoA 9-desaturase activity"/>
    <property type="evidence" value="ECO:0007669"/>
    <property type="project" value="TreeGrafter"/>
</dbReference>
<evidence type="ECO:0000256" key="10">
    <source>
        <dbReference type="ARBA" id="ARBA00023004"/>
    </source>
</evidence>
<evidence type="ECO:0000256" key="9">
    <source>
        <dbReference type="ARBA" id="ARBA00023002"/>
    </source>
</evidence>
<feature type="domain" description="Cytochrome b5 heme-binding" evidence="15">
    <location>
        <begin position="162"/>
        <end position="240"/>
    </location>
</feature>
<keyword evidence="6 14" id="KW-0479">Metal-binding</keyword>
<reference evidence="16" key="2">
    <citation type="journal article" date="2023" name="IMA Fungus">
        <title>Comparative genomic study of the Penicillium genus elucidates a diverse pangenome and 15 lateral gene transfer events.</title>
        <authorList>
            <person name="Petersen C."/>
            <person name="Sorensen T."/>
            <person name="Nielsen M.R."/>
            <person name="Sondergaard T.E."/>
            <person name="Sorensen J.L."/>
            <person name="Fitzpatrick D.A."/>
            <person name="Frisvad J.C."/>
            <person name="Nielsen K.L."/>
        </authorList>
    </citation>
    <scope>NUCLEOTIDE SEQUENCE</scope>
    <source>
        <strain evidence="16">IBT 30069</strain>
    </source>
</reference>
<dbReference type="Pfam" id="PF00487">
    <property type="entry name" value="FA_desaturase"/>
    <property type="match status" value="1"/>
</dbReference>
<evidence type="ECO:0000259" key="15">
    <source>
        <dbReference type="PROSITE" id="PS50255"/>
    </source>
</evidence>